<evidence type="ECO:0000313" key="4">
    <source>
        <dbReference type="Proteomes" id="UP001525890"/>
    </source>
</evidence>
<dbReference type="InterPro" id="IPR011335">
    <property type="entry name" value="Restrct_endonuc-II-like"/>
</dbReference>
<dbReference type="CDD" id="cd06260">
    <property type="entry name" value="DUF820-like"/>
    <property type="match status" value="1"/>
</dbReference>
<keyword evidence="4" id="KW-1185">Reference proteome</keyword>
<keyword evidence="3" id="KW-0255">Endonuclease</keyword>
<keyword evidence="3" id="KW-0540">Nuclease</keyword>
<evidence type="ECO:0000259" key="2">
    <source>
        <dbReference type="Pfam" id="PF05685"/>
    </source>
</evidence>
<comment type="caution">
    <text evidence="3">The sequence shown here is derived from an EMBL/GenBank/DDBJ whole genome shotgun (WGS) entry which is preliminary data.</text>
</comment>
<dbReference type="InterPro" id="IPR008538">
    <property type="entry name" value="Uma2"/>
</dbReference>
<keyword evidence="1" id="KW-0175">Coiled coil</keyword>
<name>A0ABT2MRD2_9CYAN</name>
<evidence type="ECO:0000313" key="3">
    <source>
        <dbReference type="EMBL" id="MCT7967248.1"/>
    </source>
</evidence>
<dbReference type="GO" id="GO:0004519">
    <property type="term" value="F:endonuclease activity"/>
    <property type="evidence" value="ECO:0007669"/>
    <property type="project" value="UniProtKB-KW"/>
</dbReference>
<dbReference type="RefSeq" id="WP_368006839.1">
    <property type="nucleotide sequence ID" value="NZ_JAMXFF010000017.1"/>
</dbReference>
<dbReference type="PANTHER" id="PTHR33352">
    <property type="entry name" value="SLR1095 PROTEIN"/>
    <property type="match status" value="1"/>
</dbReference>
<feature type="coiled-coil region" evidence="1">
    <location>
        <begin position="188"/>
        <end position="222"/>
    </location>
</feature>
<protein>
    <submittedName>
        <fullName evidence="3">Uma2 family endonuclease</fullName>
    </submittedName>
</protein>
<dbReference type="EMBL" id="JAMXFF010000017">
    <property type="protein sequence ID" value="MCT7967248.1"/>
    <property type="molecule type" value="Genomic_DNA"/>
</dbReference>
<dbReference type="PANTHER" id="PTHR33352:SF2">
    <property type="entry name" value="SLL0995 PROTEIN"/>
    <property type="match status" value="1"/>
</dbReference>
<evidence type="ECO:0000256" key="1">
    <source>
        <dbReference type="SAM" id="Coils"/>
    </source>
</evidence>
<dbReference type="Proteomes" id="UP001525890">
    <property type="component" value="Unassembled WGS sequence"/>
</dbReference>
<dbReference type="SUPFAM" id="SSF52980">
    <property type="entry name" value="Restriction endonuclease-like"/>
    <property type="match status" value="1"/>
</dbReference>
<proteinExistence type="predicted"/>
<accession>A0ABT2MRD2</accession>
<reference evidence="3 4" key="1">
    <citation type="journal article" date="2022" name="Front. Microbiol.">
        <title>High genomic differentiation and limited gene flow indicate recent cryptic speciation within the genus Laspinema (cyanobacteria).</title>
        <authorList>
            <person name="Stanojkovic A."/>
            <person name="Skoupy S."/>
            <person name="Skaloud P."/>
            <person name="Dvorak P."/>
        </authorList>
    </citation>
    <scope>NUCLEOTIDE SEQUENCE [LARGE SCALE GENOMIC DNA]</scope>
    <source>
        <strain evidence="3 4">D2a</strain>
    </source>
</reference>
<sequence length="233" mass="27069">MVIEVRSPEPQATLIYPDSDGEPMADNTQQFALIVWIKENLERVYAQDPNVFVAGDLLWYPVEGNNKLRQAPDVMVAFGRPQGYRESYQQWKEDNIPPQVVFEIGSPRSRPSEMGKKLAFYQNYGVEEYYLYYPDWLDLAGWCKGEGRLHLIEQMEGWMSPRLAVRFQMAQTGLQLYRPDGEPFLTTLELLEERALQAEERAQMAESELERERQKSQVLADRLRAMGIDPDEL</sequence>
<feature type="domain" description="Putative restriction endonuclease" evidence="2">
    <location>
        <begin position="28"/>
        <end position="154"/>
    </location>
</feature>
<dbReference type="Pfam" id="PF05685">
    <property type="entry name" value="Uma2"/>
    <property type="match status" value="1"/>
</dbReference>
<dbReference type="Gene3D" id="3.90.1570.10">
    <property type="entry name" value="tt1808, chain A"/>
    <property type="match status" value="1"/>
</dbReference>
<organism evidence="3 4">
    <name type="scientific">Laspinema palackyanum D2a</name>
    <dbReference type="NCBI Taxonomy" id="2953684"/>
    <lineage>
        <taxon>Bacteria</taxon>
        <taxon>Bacillati</taxon>
        <taxon>Cyanobacteriota</taxon>
        <taxon>Cyanophyceae</taxon>
        <taxon>Oscillatoriophycideae</taxon>
        <taxon>Oscillatoriales</taxon>
        <taxon>Laspinemataceae</taxon>
        <taxon>Laspinema</taxon>
        <taxon>Laspinema palackyanum</taxon>
    </lineage>
</organism>
<dbReference type="InterPro" id="IPR012296">
    <property type="entry name" value="Nuclease_put_TT1808"/>
</dbReference>
<keyword evidence="3" id="KW-0378">Hydrolase</keyword>
<gene>
    <name evidence="3" type="ORF">NG799_12970</name>
</gene>